<accession>A0A1H5KI16</accession>
<evidence type="ECO:0000256" key="2">
    <source>
        <dbReference type="SAM" id="Phobius"/>
    </source>
</evidence>
<organism evidence="3 4">
    <name type="scientific">Arthrobacter alpinus</name>
    <dbReference type="NCBI Taxonomy" id="656366"/>
    <lineage>
        <taxon>Bacteria</taxon>
        <taxon>Bacillati</taxon>
        <taxon>Actinomycetota</taxon>
        <taxon>Actinomycetes</taxon>
        <taxon>Micrococcales</taxon>
        <taxon>Micrococcaceae</taxon>
        <taxon>Arthrobacter</taxon>
    </lineage>
</organism>
<keyword evidence="2" id="KW-1133">Transmembrane helix</keyword>
<evidence type="ECO:0008006" key="5">
    <source>
        <dbReference type="Google" id="ProtNLM"/>
    </source>
</evidence>
<dbReference type="EMBL" id="FNTV01000001">
    <property type="protein sequence ID" value="SEE64423.1"/>
    <property type="molecule type" value="Genomic_DNA"/>
</dbReference>
<evidence type="ECO:0000313" key="4">
    <source>
        <dbReference type="Proteomes" id="UP000182725"/>
    </source>
</evidence>
<feature type="compositionally biased region" description="Basic residues" evidence="1">
    <location>
        <begin position="30"/>
        <end position="40"/>
    </location>
</feature>
<gene>
    <name evidence="3" type="ORF">SAMN04489740_2024</name>
</gene>
<name>A0A1H5KI16_9MICC</name>
<sequence>MACSWLDLPRSRTALSSMTGSPDSADASRQRRTKQTPRRGKLKRRLLWSGLSAAFLVVVIGCAAAWLGVQAGVIKDNLQSTTELLPQLKKQLTANDQAGAAATVETLSSRTSAAKSAGTDPLWKAAGAIPWIGPNFAAATTVTVTADDVVQLAAKPLLGAFESLDWKSLTPKDGAVGLEAITSASPSVVAAANTVQLSYDRLIGIDRSKLVPQIAEPLASAEQQLDELRGTLNVASSTVQLLPAMLGGGDARNYLLLIQNSAEVRATGGIPGALAVLHTEKGKIQLTSQDSASAMGAFIPALEVDAAQEAIYTNRLGSYMQNVNMTPDFPTAANTARAMWQQRHPGDVIDGVITLDPSALAMVLEATGPIDVGSAIPEGVDIGTLPTKLTSGNLVQALLSDVYANIEAPALQDAYFAEVAKTIFAEVSSGKTSGENLLTALSKGVEENRIKIWSARADEQNLLASQRIGGAISGPSVAPAAFGVYFNDGTGAKMDYYVKRTVQLVQQCFSGGYGQYTARITLTNTAPTDASTSLPKYVTGNGVFGVEPGHVATNVIAYGPAQARTQAARVDGKATPAGSFTHANRPVGVIRVELAPGQTTTVELDFAKVVQSSPAQLDVTPTVQNTADVILPQETAKDCTSATP</sequence>
<dbReference type="InterPro" id="IPR025101">
    <property type="entry name" value="DUF4012"/>
</dbReference>
<protein>
    <recommendedName>
        <fullName evidence="5">DUF4012 domain-containing protein</fullName>
    </recommendedName>
</protein>
<dbReference type="Pfam" id="PF13196">
    <property type="entry name" value="DUF4012"/>
    <property type="match status" value="1"/>
</dbReference>
<feature type="transmembrane region" description="Helical" evidence="2">
    <location>
        <begin position="46"/>
        <end position="69"/>
    </location>
</feature>
<dbReference type="Proteomes" id="UP000182725">
    <property type="component" value="Unassembled WGS sequence"/>
</dbReference>
<keyword evidence="2" id="KW-0472">Membrane</keyword>
<evidence type="ECO:0000256" key="1">
    <source>
        <dbReference type="SAM" id="MobiDB-lite"/>
    </source>
</evidence>
<proteinExistence type="predicted"/>
<keyword evidence="2" id="KW-0812">Transmembrane</keyword>
<feature type="region of interest" description="Disordered" evidence="1">
    <location>
        <begin position="14"/>
        <end position="40"/>
    </location>
</feature>
<dbReference type="AlphaFoldDB" id="A0A1H5KI16"/>
<evidence type="ECO:0000313" key="3">
    <source>
        <dbReference type="EMBL" id="SEE64423.1"/>
    </source>
</evidence>
<reference evidence="3 4" key="1">
    <citation type="submission" date="2016-10" db="EMBL/GenBank/DDBJ databases">
        <authorList>
            <person name="de Groot N.N."/>
        </authorList>
    </citation>
    <scope>NUCLEOTIDE SEQUENCE [LARGE SCALE GENOMIC DNA]</scope>
    <source>
        <strain evidence="3 4">DSM 22274</strain>
    </source>
</reference>